<dbReference type="GO" id="GO:0006784">
    <property type="term" value="P:heme A biosynthetic process"/>
    <property type="evidence" value="ECO:0007669"/>
    <property type="project" value="InterPro"/>
</dbReference>
<evidence type="ECO:0000256" key="4">
    <source>
        <dbReference type="ARBA" id="ARBA00022723"/>
    </source>
</evidence>
<evidence type="ECO:0000256" key="11">
    <source>
        <dbReference type="ARBA" id="ARBA00023444"/>
    </source>
</evidence>
<keyword evidence="3 12" id="KW-0812">Transmembrane</keyword>
<comment type="subcellular location">
    <subcellularLocation>
        <location evidence="1">Membrane</location>
        <topology evidence="1">Multi-pass membrane protein</topology>
    </subcellularLocation>
</comment>
<dbReference type="PANTHER" id="PTHR35457:SF1">
    <property type="entry name" value="HEME A SYNTHASE"/>
    <property type="match status" value="1"/>
</dbReference>
<reference evidence="13 14" key="1">
    <citation type="submission" date="2017-06" db="EMBL/GenBank/DDBJ databases">
        <title>Raineya orbicola gen. nov., sp. nov. a slightly thermophilic bacterium of the phylum Bacteroidetes and the description of Raineyaceae fam. nov.</title>
        <authorList>
            <person name="Albuquerque L."/>
            <person name="Polonia A.R.M."/>
            <person name="Barroso C."/>
            <person name="Froufe H.J.C."/>
            <person name="Lage O."/>
            <person name="Lobo-Da-Cunha A."/>
            <person name="Egas C."/>
            <person name="Da Costa M.S."/>
        </authorList>
    </citation>
    <scope>NUCLEOTIDE SEQUENCE [LARGE SCALE GENOMIC DNA]</scope>
    <source>
        <strain evidence="13 14">SPSPC-11</strain>
    </source>
</reference>
<sequence>MRKNFVQFSWVTILAVYLLILVGGIVRSTGSGMGCPDWPKCFGKIVPPTDISELPENYKEIYAQKRKEKNLRLVGFLKSIGMKEAAQRVQNDETIYIEEDFNVQKTWIEYLNRLLGVLIGLLIFVTFITSLSYLKTKPIVSILSFIALLLVGFQGWIGSIVVSTNLLEGMITLHMFLAVVQVLLMAYTVHLAQSTLQIDSVNNFSVSNLTKFLLILNLLFSLGQVLLGTQVREQIDAFAREITNRAYWIERLDIRFYIHRSYSLFLLAMNIFLLYRLKKERAFSFIQKPYFLLLGVLIAATITGAIMAYFAIPAFLQPIHLLLAVAMMGLEWEIWLRLKPQSYSSA</sequence>
<keyword evidence="14" id="KW-1185">Reference proteome</keyword>
<keyword evidence="4" id="KW-0479">Metal-binding</keyword>
<evidence type="ECO:0000256" key="9">
    <source>
        <dbReference type="ARBA" id="ARBA00023136"/>
    </source>
</evidence>
<feature type="transmembrane region" description="Helical" evidence="12">
    <location>
        <begin position="169"/>
        <end position="189"/>
    </location>
</feature>
<dbReference type="EMBL" id="NKXO01000010">
    <property type="protein sequence ID" value="PKQ70126.1"/>
    <property type="molecule type" value="Genomic_DNA"/>
</dbReference>
<dbReference type="InterPro" id="IPR003780">
    <property type="entry name" value="COX15/CtaA_fam"/>
</dbReference>
<comment type="caution">
    <text evidence="13">The sequence shown here is derived from an EMBL/GenBank/DDBJ whole genome shotgun (WGS) entry which is preliminary data.</text>
</comment>
<dbReference type="RefSeq" id="WP_101358051.1">
    <property type="nucleotide sequence ID" value="NZ_NKXO01000010.1"/>
</dbReference>
<evidence type="ECO:0000256" key="6">
    <source>
        <dbReference type="ARBA" id="ARBA00023002"/>
    </source>
</evidence>
<keyword evidence="9 12" id="KW-0472">Membrane</keyword>
<dbReference type="AlphaFoldDB" id="A0A2N3IIK6"/>
<evidence type="ECO:0000313" key="14">
    <source>
        <dbReference type="Proteomes" id="UP000233387"/>
    </source>
</evidence>
<evidence type="ECO:0000256" key="12">
    <source>
        <dbReference type="SAM" id="Phobius"/>
    </source>
</evidence>
<feature type="transmembrane region" description="Helical" evidence="12">
    <location>
        <begin position="114"/>
        <end position="134"/>
    </location>
</feature>
<dbReference type="GO" id="GO:0046872">
    <property type="term" value="F:metal ion binding"/>
    <property type="evidence" value="ECO:0007669"/>
    <property type="project" value="UniProtKB-KW"/>
</dbReference>
<keyword evidence="6" id="KW-0560">Oxidoreductase</keyword>
<name>A0A2N3IIK6_9BACT</name>
<evidence type="ECO:0000313" key="13">
    <source>
        <dbReference type="EMBL" id="PKQ70126.1"/>
    </source>
</evidence>
<proteinExistence type="predicted"/>
<evidence type="ECO:0000256" key="1">
    <source>
        <dbReference type="ARBA" id="ARBA00004141"/>
    </source>
</evidence>
<keyword evidence="7" id="KW-0408">Iron</keyword>
<gene>
    <name evidence="13" type="ORF">Rain11_0786</name>
</gene>
<evidence type="ECO:0000256" key="5">
    <source>
        <dbReference type="ARBA" id="ARBA00022989"/>
    </source>
</evidence>
<feature type="transmembrane region" description="Helical" evidence="12">
    <location>
        <begin position="257"/>
        <end position="277"/>
    </location>
</feature>
<keyword evidence="2" id="KW-1003">Cell membrane</keyword>
<protein>
    <submittedName>
        <fullName evidence="13">Cytochrome oxidase assembly protein</fullName>
    </submittedName>
</protein>
<dbReference type="GO" id="GO:0016491">
    <property type="term" value="F:oxidoreductase activity"/>
    <property type="evidence" value="ECO:0007669"/>
    <property type="project" value="UniProtKB-KW"/>
</dbReference>
<accession>A0A2N3IIK6</accession>
<comment type="pathway">
    <text evidence="11">Porphyrin-containing compound metabolism.</text>
</comment>
<evidence type="ECO:0000256" key="3">
    <source>
        <dbReference type="ARBA" id="ARBA00022692"/>
    </source>
</evidence>
<dbReference type="PANTHER" id="PTHR35457">
    <property type="entry name" value="HEME A SYNTHASE"/>
    <property type="match status" value="1"/>
</dbReference>
<feature type="transmembrane region" description="Helical" evidence="12">
    <location>
        <begin position="289"/>
        <end position="312"/>
    </location>
</feature>
<dbReference type="Proteomes" id="UP000233387">
    <property type="component" value="Unassembled WGS sequence"/>
</dbReference>
<evidence type="ECO:0000256" key="10">
    <source>
        <dbReference type="ARBA" id="ARBA00023157"/>
    </source>
</evidence>
<evidence type="ECO:0000256" key="2">
    <source>
        <dbReference type="ARBA" id="ARBA00022475"/>
    </source>
</evidence>
<keyword evidence="10" id="KW-1015">Disulfide bond</keyword>
<feature type="transmembrane region" description="Helical" evidence="12">
    <location>
        <begin position="139"/>
        <end position="157"/>
    </location>
</feature>
<dbReference type="Pfam" id="PF02628">
    <property type="entry name" value="COX15-CtaA"/>
    <property type="match status" value="2"/>
</dbReference>
<dbReference type="GO" id="GO:0016020">
    <property type="term" value="C:membrane"/>
    <property type="evidence" value="ECO:0007669"/>
    <property type="project" value="UniProtKB-SubCell"/>
</dbReference>
<keyword evidence="5 12" id="KW-1133">Transmembrane helix</keyword>
<organism evidence="13 14">
    <name type="scientific">Raineya orbicola</name>
    <dbReference type="NCBI Taxonomy" id="2016530"/>
    <lineage>
        <taxon>Bacteria</taxon>
        <taxon>Pseudomonadati</taxon>
        <taxon>Bacteroidota</taxon>
        <taxon>Cytophagia</taxon>
        <taxon>Cytophagales</taxon>
        <taxon>Raineyaceae</taxon>
        <taxon>Raineya</taxon>
    </lineage>
</organism>
<feature type="transmembrane region" description="Helical" evidence="12">
    <location>
        <begin position="209"/>
        <end position="227"/>
    </location>
</feature>
<dbReference type="InterPro" id="IPR050450">
    <property type="entry name" value="COX15/CtaA_HemeA_synthase"/>
</dbReference>
<evidence type="ECO:0000256" key="7">
    <source>
        <dbReference type="ARBA" id="ARBA00023004"/>
    </source>
</evidence>
<feature type="transmembrane region" description="Helical" evidence="12">
    <location>
        <begin position="7"/>
        <end position="26"/>
    </location>
</feature>
<keyword evidence="8" id="KW-0350">Heme biosynthesis</keyword>
<dbReference type="OrthoDB" id="1447144at2"/>
<evidence type="ECO:0000256" key="8">
    <source>
        <dbReference type="ARBA" id="ARBA00023133"/>
    </source>
</evidence>